<dbReference type="RefSeq" id="WP_189205324.1">
    <property type="nucleotide sequence ID" value="NZ_BMQQ01000044.1"/>
</dbReference>
<keyword evidence="2" id="KW-1133">Transmembrane helix</keyword>
<protein>
    <submittedName>
        <fullName evidence="3">Uncharacterized protein</fullName>
    </submittedName>
</protein>
<dbReference type="Proteomes" id="UP000619486">
    <property type="component" value="Unassembled WGS sequence"/>
</dbReference>
<dbReference type="EMBL" id="BMQQ01000044">
    <property type="protein sequence ID" value="GGT63404.1"/>
    <property type="molecule type" value="Genomic_DNA"/>
</dbReference>
<proteinExistence type="predicted"/>
<keyword evidence="2" id="KW-0812">Transmembrane</keyword>
<accession>A0A918HIG5</accession>
<sequence>MADAAYPHLGWNPAPGSPTEIAALRSKLSASATSLGTAHRLVAELLGESAYWRGEAADAFRAALDGDLPRYLKNAHRSLSKAASRLGTWHDDLVGYQATARRYETRAALESAALRKAESTASTARTTPNLPAADLAAATDAVTKARTALANVRRLARELEETHRAEAERVAKSLDEATDRLAPVEPGRLSRVLDWVDENLGDGLSTLSALVGLAAVVATGGAIVPLLFIAAGLSLAALVVHARDPKIRSAITAGFTEGRFDGKFWGATVTLAGDAIGSLPGIGAVAHGAKGVAGAVRAGAAAEEGVSVGVRGGLRTFASDSKEGMRHINSAPKPLVEWTARRTGVSAERPISAGVATVGVGASGTGLLASEDDDRARNAATATDAARLAGWESTNISSAARTWAQLGR</sequence>
<evidence type="ECO:0000256" key="1">
    <source>
        <dbReference type="SAM" id="Coils"/>
    </source>
</evidence>
<keyword evidence="1" id="KW-0175">Coiled coil</keyword>
<keyword evidence="4" id="KW-1185">Reference proteome</keyword>
<reference evidence="3" key="1">
    <citation type="journal article" date="2014" name="Int. J. Syst. Evol. Microbiol.">
        <title>Complete genome sequence of Corynebacterium casei LMG S-19264T (=DSM 44701T), isolated from a smear-ripened cheese.</title>
        <authorList>
            <consortium name="US DOE Joint Genome Institute (JGI-PGF)"/>
            <person name="Walter F."/>
            <person name="Albersmeier A."/>
            <person name="Kalinowski J."/>
            <person name="Ruckert C."/>
        </authorList>
    </citation>
    <scope>NUCLEOTIDE SEQUENCE</scope>
    <source>
        <strain evidence="3">JCM 3172</strain>
    </source>
</reference>
<dbReference type="AlphaFoldDB" id="A0A918HIG5"/>
<evidence type="ECO:0000313" key="3">
    <source>
        <dbReference type="EMBL" id="GGT63404.1"/>
    </source>
</evidence>
<gene>
    <name evidence="3" type="ORF">GCM10014713_65860</name>
</gene>
<organism evidence="3 4">
    <name type="scientific">Streptomyces purpureus</name>
    <dbReference type="NCBI Taxonomy" id="1951"/>
    <lineage>
        <taxon>Bacteria</taxon>
        <taxon>Bacillati</taxon>
        <taxon>Actinomycetota</taxon>
        <taxon>Actinomycetes</taxon>
        <taxon>Kitasatosporales</taxon>
        <taxon>Streptomycetaceae</taxon>
        <taxon>Streptomyces</taxon>
    </lineage>
</organism>
<feature type="coiled-coil region" evidence="1">
    <location>
        <begin position="142"/>
        <end position="169"/>
    </location>
</feature>
<keyword evidence="2" id="KW-0472">Membrane</keyword>
<reference evidence="3" key="2">
    <citation type="submission" date="2020-09" db="EMBL/GenBank/DDBJ databases">
        <authorList>
            <person name="Sun Q."/>
            <person name="Ohkuma M."/>
        </authorList>
    </citation>
    <scope>NUCLEOTIDE SEQUENCE</scope>
    <source>
        <strain evidence="3">JCM 3172</strain>
    </source>
</reference>
<name>A0A918HIG5_9ACTN</name>
<evidence type="ECO:0000313" key="4">
    <source>
        <dbReference type="Proteomes" id="UP000619486"/>
    </source>
</evidence>
<comment type="caution">
    <text evidence="3">The sequence shown here is derived from an EMBL/GenBank/DDBJ whole genome shotgun (WGS) entry which is preliminary data.</text>
</comment>
<feature type="transmembrane region" description="Helical" evidence="2">
    <location>
        <begin position="207"/>
        <end position="240"/>
    </location>
</feature>
<evidence type="ECO:0000256" key="2">
    <source>
        <dbReference type="SAM" id="Phobius"/>
    </source>
</evidence>